<dbReference type="Pfam" id="PF02423">
    <property type="entry name" value="OCD_Mu_crystall"/>
    <property type="match status" value="1"/>
</dbReference>
<dbReference type="Gene3D" id="3.40.50.720">
    <property type="entry name" value="NAD(P)-binding Rossmann-like Domain"/>
    <property type="match status" value="1"/>
</dbReference>
<proteinExistence type="predicted"/>
<dbReference type="Proteomes" id="UP000597444">
    <property type="component" value="Unassembled WGS sequence"/>
</dbReference>
<dbReference type="PANTHER" id="PTHR13812">
    <property type="entry name" value="KETIMINE REDUCTASE MU-CRYSTALLIN"/>
    <property type="match status" value="1"/>
</dbReference>
<dbReference type="SUPFAM" id="SSF51735">
    <property type="entry name" value="NAD(P)-binding Rossmann-fold domains"/>
    <property type="match status" value="1"/>
</dbReference>
<keyword evidence="2" id="KW-1185">Reference proteome</keyword>
<gene>
    <name evidence="1" type="ORF">KSF_061910</name>
</gene>
<dbReference type="InterPro" id="IPR003462">
    <property type="entry name" value="ODC_Mu_crystall"/>
</dbReference>
<dbReference type="InterPro" id="IPR036291">
    <property type="entry name" value="NAD(P)-bd_dom_sf"/>
</dbReference>
<comment type="caution">
    <text evidence="1">The sequence shown here is derived from an EMBL/GenBank/DDBJ whole genome shotgun (WGS) entry which is preliminary data.</text>
</comment>
<reference evidence="1" key="1">
    <citation type="submission" date="2020-10" db="EMBL/GenBank/DDBJ databases">
        <title>Taxonomic study of unclassified bacteria belonging to the class Ktedonobacteria.</title>
        <authorList>
            <person name="Yabe S."/>
            <person name="Wang C.M."/>
            <person name="Zheng Y."/>
            <person name="Sakai Y."/>
            <person name="Cavaletti L."/>
            <person name="Monciardini P."/>
            <person name="Donadio S."/>
        </authorList>
    </citation>
    <scope>NUCLEOTIDE SEQUENCE</scope>
    <source>
        <strain evidence="1">ID150040</strain>
    </source>
</reference>
<evidence type="ECO:0000313" key="1">
    <source>
        <dbReference type="EMBL" id="GHO96143.1"/>
    </source>
</evidence>
<protein>
    <submittedName>
        <fullName evidence="1">Ornithine cyclodeaminase</fullName>
    </submittedName>
</protein>
<dbReference type="Gene3D" id="3.30.1780.10">
    <property type="entry name" value="ornithine cyclodeaminase, domain 1"/>
    <property type="match status" value="1"/>
</dbReference>
<organism evidence="1 2">
    <name type="scientific">Reticulibacter mediterranei</name>
    <dbReference type="NCBI Taxonomy" id="2778369"/>
    <lineage>
        <taxon>Bacteria</taxon>
        <taxon>Bacillati</taxon>
        <taxon>Chloroflexota</taxon>
        <taxon>Ktedonobacteria</taxon>
        <taxon>Ktedonobacterales</taxon>
        <taxon>Reticulibacteraceae</taxon>
        <taxon>Reticulibacter</taxon>
    </lineage>
</organism>
<dbReference type="GO" id="GO:0005737">
    <property type="term" value="C:cytoplasm"/>
    <property type="evidence" value="ECO:0007669"/>
    <property type="project" value="TreeGrafter"/>
</dbReference>
<dbReference type="EMBL" id="BNJK01000001">
    <property type="protein sequence ID" value="GHO96143.1"/>
    <property type="molecule type" value="Genomic_DNA"/>
</dbReference>
<evidence type="ECO:0000313" key="2">
    <source>
        <dbReference type="Proteomes" id="UP000597444"/>
    </source>
</evidence>
<dbReference type="RefSeq" id="WP_220206786.1">
    <property type="nucleotide sequence ID" value="NZ_BNJK01000001.1"/>
</dbReference>
<sequence>MALVLREKDVRSLLSIHDALIVLEDAFTAQAQGTAINTPRDRLMLPHGVLNMLAAAAPTLGVLGYKTYTAFREGVRFVVLLFSAQDGQLLAIIEADWLGAIRTGATSALATKYMARPDARAVGLIGAGKQAMTQLMGVCAVCPISSVYVYSRNFQRCELFCQEMMHILNIEVVPVSHAQDAVEGADIVITATSAGGPVLFGEWLAPGCHINAIGSNWAKRRELDSTVLQMCSLIVTDSVEQARVEAGDFILAEQSNFDWLQVHDLSEVVVGRRTVRVAPDEITLYKGLGIALEDIATAAHVYKLACQHGIGEQLELLC</sequence>
<dbReference type="PANTHER" id="PTHR13812:SF19">
    <property type="entry name" value="KETIMINE REDUCTASE MU-CRYSTALLIN"/>
    <property type="match status" value="1"/>
</dbReference>
<dbReference type="InterPro" id="IPR023401">
    <property type="entry name" value="ODC_N"/>
</dbReference>
<accession>A0A8J3N550</accession>
<dbReference type="PIRSF" id="PIRSF001439">
    <property type="entry name" value="CryM"/>
    <property type="match status" value="1"/>
</dbReference>
<name>A0A8J3N550_9CHLR</name>
<dbReference type="AlphaFoldDB" id="A0A8J3N550"/>